<reference evidence="1" key="1">
    <citation type="submission" date="2021-07" db="EMBL/GenBank/DDBJ databases">
        <title>Zhongshania sp. CAU 1632 isolated from seawater.</title>
        <authorList>
            <person name="Kim W."/>
        </authorList>
    </citation>
    <scope>NUCLEOTIDE SEQUENCE</scope>
    <source>
        <strain evidence="1">CAU 1632</strain>
    </source>
</reference>
<dbReference type="Pfam" id="PF13561">
    <property type="entry name" value="adh_short_C2"/>
    <property type="match status" value="1"/>
</dbReference>
<sequence>MLYQSPLTPVVVTGAAQGIGRACAEALAEAGRAIAIWDLNESGARSAAEDLKKEYGVATFSLALDTTDTAALGSAVEATKRALGSIGGLVHAAGISIEESLGDLTEENWDKVQSVNLRSYPFIVKALMEEFSHNAGSSVVGIASINTDFGNGNTPAYSVSKAGIISLTKSLAHTLGEKAIRINAVSPGYIQTAMSDQAFERFPELKEKLVGSTFLHRMGRPSEIASTVRFLLSNEASYITGQTIVIDGGATLSQF</sequence>
<dbReference type="EMBL" id="JAHWDQ010000004">
    <property type="protein sequence ID" value="MBW2942181.1"/>
    <property type="molecule type" value="Genomic_DNA"/>
</dbReference>
<gene>
    <name evidence="1" type="ORF">KXJ70_15405</name>
</gene>
<dbReference type="RefSeq" id="WP_219044418.1">
    <property type="nucleotide sequence ID" value="NZ_JAHWDQ010000004.1"/>
</dbReference>
<keyword evidence="2" id="KW-1185">Reference proteome</keyword>
<organism evidence="1 2">
    <name type="scientific">Zhongshania aquimaris</name>
    <dbReference type="NCBI Taxonomy" id="2857107"/>
    <lineage>
        <taxon>Bacteria</taxon>
        <taxon>Pseudomonadati</taxon>
        <taxon>Pseudomonadota</taxon>
        <taxon>Gammaproteobacteria</taxon>
        <taxon>Cellvibrionales</taxon>
        <taxon>Spongiibacteraceae</taxon>
        <taxon>Zhongshania</taxon>
    </lineage>
</organism>
<evidence type="ECO:0000313" key="1">
    <source>
        <dbReference type="EMBL" id="MBW2942181.1"/>
    </source>
</evidence>
<dbReference type="InterPro" id="IPR002347">
    <property type="entry name" value="SDR_fam"/>
</dbReference>
<proteinExistence type="predicted"/>
<evidence type="ECO:0000313" key="2">
    <source>
        <dbReference type="Proteomes" id="UP001166291"/>
    </source>
</evidence>
<accession>A0ABS6VV67</accession>
<protein>
    <submittedName>
        <fullName evidence="1">SDR family oxidoreductase</fullName>
    </submittedName>
</protein>
<name>A0ABS6VV67_9GAMM</name>
<dbReference type="InterPro" id="IPR020904">
    <property type="entry name" value="Sc_DH/Rdtase_CS"/>
</dbReference>
<dbReference type="PROSITE" id="PS00061">
    <property type="entry name" value="ADH_SHORT"/>
    <property type="match status" value="1"/>
</dbReference>
<dbReference type="PANTHER" id="PTHR42760:SF135">
    <property type="entry name" value="BLL7886 PROTEIN"/>
    <property type="match status" value="1"/>
</dbReference>
<comment type="caution">
    <text evidence="1">The sequence shown here is derived from an EMBL/GenBank/DDBJ whole genome shotgun (WGS) entry which is preliminary data.</text>
</comment>
<dbReference type="PANTHER" id="PTHR42760">
    <property type="entry name" value="SHORT-CHAIN DEHYDROGENASES/REDUCTASES FAMILY MEMBER"/>
    <property type="match status" value="1"/>
</dbReference>
<dbReference type="Proteomes" id="UP001166291">
    <property type="component" value="Unassembled WGS sequence"/>
</dbReference>